<dbReference type="Pfam" id="PF00339">
    <property type="entry name" value="Arrestin_N"/>
    <property type="match status" value="1"/>
</dbReference>
<dbReference type="InterPro" id="IPR011021">
    <property type="entry name" value="Arrestin-like_N"/>
</dbReference>
<feature type="compositionally biased region" description="Polar residues" evidence="1">
    <location>
        <begin position="887"/>
        <end position="899"/>
    </location>
</feature>
<keyword evidence="4" id="KW-1185">Reference proteome</keyword>
<feature type="region of interest" description="Disordered" evidence="1">
    <location>
        <begin position="591"/>
        <end position="656"/>
    </location>
</feature>
<evidence type="ECO:0000313" key="4">
    <source>
        <dbReference type="Proteomes" id="UP000703661"/>
    </source>
</evidence>
<accession>A0A9P6MNG2</accession>
<gene>
    <name evidence="3" type="ORF">BGZ80_003232</name>
</gene>
<feature type="compositionally biased region" description="Low complexity" evidence="1">
    <location>
        <begin position="743"/>
        <end position="756"/>
    </location>
</feature>
<name>A0A9P6MNG2_9FUNG</name>
<evidence type="ECO:0000259" key="2">
    <source>
        <dbReference type="Pfam" id="PF00339"/>
    </source>
</evidence>
<dbReference type="Gene3D" id="2.60.40.640">
    <property type="match status" value="1"/>
</dbReference>
<proteinExistence type="predicted"/>
<dbReference type="EMBL" id="JAAAID010001847">
    <property type="protein sequence ID" value="KAG0008625.1"/>
    <property type="molecule type" value="Genomic_DNA"/>
</dbReference>
<organism evidence="3 4">
    <name type="scientific">Entomortierella chlamydospora</name>
    <dbReference type="NCBI Taxonomy" id="101097"/>
    <lineage>
        <taxon>Eukaryota</taxon>
        <taxon>Fungi</taxon>
        <taxon>Fungi incertae sedis</taxon>
        <taxon>Mucoromycota</taxon>
        <taxon>Mortierellomycotina</taxon>
        <taxon>Mortierellomycetes</taxon>
        <taxon>Mortierellales</taxon>
        <taxon>Mortierellaceae</taxon>
        <taxon>Entomortierella</taxon>
    </lineage>
</organism>
<evidence type="ECO:0000256" key="1">
    <source>
        <dbReference type="SAM" id="MobiDB-lite"/>
    </source>
</evidence>
<feature type="compositionally biased region" description="Polar residues" evidence="1">
    <location>
        <begin position="492"/>
        <end position="506"/>
    </location>
</feature>
<feature type="compositionally biased region" description="Low complexity" evidence="1">
    <location>
        <begin position="592"/>
        <end position="603"/>
    </location>
</feature>
<sequence>MNFLFPTPNASPAKGPVACSTTLTNAVPSNATPACTTHNDIDLVIEIESSFHGVLLGLPEESPGAVLNATAILHVRRKPIRAAKLMATFDGRIKVLCSDGAAFGSEQYRERVLAHKDWVLWEAGVTNTGSSSKNHIPVGTHYYPLSIQLDGALPPTFSGRHGSIRYILSSTLLRPIFYNDISTVKEIDIKRCLVDELSRKHNQDYSVNHAAESDLGSLLVNQLFRAGIHGILEGNDNELDFQTSGLSQGPTTITHHNTYKELLRYTALSPPIAHLEGGLVQVDLTLEPLPPGSYIYSIAYGLKELIYYRSSATGNPTGNKSEVLYPIGQQTVIIPRDQERERSMASAGAGASTRQLLELRPCPLLTNVDLATPLIEIRHRIVCNVVIVLPDSASSRGDNSSESASGVPGGGGILRRLNIASHTPTPNLTLVDPSGMAVNNNAIFLGELTRSIFEPAVRPVTVELNDTPPPPPSSQLESTVLEFPIILTSRHPSVSMNQHPSSNPISYSGGRPAGEDIPIENGGYANQTMSFSSQSSLHPSSPLIVVATQAGNGPGLQKFVHNQEISSTIIPTTGTTIRNSGGPFVVPELLGSSTSSSSSISSTDFSNAHGNSSSSSQSLPSVGHGDQATFVVERAPPDSSHNSVNDMESHTRTRMQSGISAGLRAAAAAAASCPTPSESSIPSGPPSYGRHNPQVGHSQQEQPPKYEDVIDGAEAPESGPGITIPHSTPMPVPVQSLRYRQQSVSPRSMSPRSASALQSSPQLYQSMNSYSNSRVLSFSPSSSPIPLSGDGRFMLGRDIQGSSSPPTHGHARTGSTTSMLLSTSLARSQEQPISTAMSMMSIQTTGTQAQYSVQGSTNQQGSLDRRPRQRSLGTATIIGSLGRNGGYLSQQPSPLTISSCGGPAAMPTFENNISPPAYADA</sequence>
<comment type="caution">
    <text evidence="3">The sequence shown here is derived from an EMBL/GenBank/DDBJ whole genome shotgun (WGS) entry which is preliminary data.</text>
</comment>
<dbReference type="InterPro" id="IPR014752">
    <property type="entry name" value="Arrestin-like_C"/>
</dbReference>
<feature type="region of interest" description="Disordered" evidence="1">
    <location>
        <begin position="492"/>
        <end position="511"/>
    </location>
</feature>
<feature type="compositionally biased region" description="Polar residues" evidence="1">
    <location>
        <begin position="847"/>
        <end position="862"/>
    </location>
</feature>
<dbReference type="Proteomes" id="UP000703661">
    <property type="component" value="Unassembled WGS sequence"/>
</dbReference>
<feature type="compositionally biased region" description="Low complexity" evidence="1">
    <location>
        <begin position="670"/>
        <end position="682"/>
    </location>
</feature>
<protein>
    <recommendedName>
        <fullName evidence="2">Arrestin-like N-terminal domain-containing protein</fullName>
    </recommendedName>
</protein>
<feature type="compositionally biased region" description="Low complexity" evidence="1">
    <location>
        <begin position="612"/>
        <end position="621"/>
    </location>
</feature>
<evidence type="ECO:0000313" key="3">
    <source>
        <dbReference type="EMBL" id="KAG0008625.1"/>
    </source>
</evidence>
<dbReference type="AlphaFoldDB" id="A0A9P6MNG2"/>
<dbReference type="OrthoDB" id="2333384at2759"/>
<reference evidence="3" key="1">
    <citation type="journal article" date="2020" name="Fungal Divers.">
        <title>Resolving the Mortierellaceae phylogeny through synthesis of multi-gene phylogenetics and phylogenomics.</title>
        <authorList>
            <person name="Vandepol N."/>
            <person name="Liber J."/>
            <person name="Desiro A."/>
            <person name="Na H."/>
            <person name="Kennedy M."/>
            <person name="Barry K."/>
            <person name="Grigoriev I.V."/>
            <person name="Miller A.N."/>
            <person name="O'Donnell K."/>
            <person name="Stajich J.E."/>
            <person name="Bonito G."/>
        </authorList>
    </citation>
    <scope>NUCLEOTIDE SEQUENCE</scope>
    <source>
        <strain evidence="3">NRRL 2769</strain>
    </source>
</reference>
<feature type="domain" description="Arrestin-like N-terminal" evidence="2">
    <location>
        <begin position="76"/>
        <end position="179"/>
    </location>
</feature>
<feature type="region of interest" description="Disordered" evidence="1">
    <location>
        <begin position="670"/>
        <end position="760"/>
    </location>
</feature>
<feature type="region of interest" description="Disordered" evidence="1">
    <location>
        <begin position="847"/>
        <end position="921"/>
    </location>
</feature>